<proteinExistence type="predicted"/>
<protein>
    <recommendedName>
        <fullName evidence="4">Alpha/beta hydrolase</fullName>
    </recommendedName>
</protein>
<reference evidence="2 3" key="1">
    <citation type="submission" date="2013-05" db="EMBL/GenBank/DDBJ databases">
        <title>Genome assembly of Chondromyces apiculatus DSM 436.</title>
        <authorList>
            <person name="Sharma G."/>
            <person name="Khatri I."/>
            <person name="Kaur C."/>
            <person name="Mayilraj S."/>
            <person name="Subramanian S."/>
        </authorList>
    </citation>
    <scope>NUCLEOTIDE SEQUENCE [LARGE SCALE GENOMIC DNA]</scope>
    <source>
        <strain evidence="2 3">DSM 436</strain>
    </source>
</reference>
<feature type="region of interest" description="Disordered" evidence="1">
    <location>
        <begin position="17"/>
        <end position="58"/>
    </location>
</feature>
<evidence type="ECO:0000313" key="3">
    <source>
        <dbReference type="Proteomes" id="UP000019678"/>
    </source>
</evidence>
<name>A0A017TGF5_9BACT</name>
<dbReference type="EMBL" id="ASRX01000006">
    <property type="protein sequence ID" value="EYF07900.1"/>
    <property type="molecule type" value="Genomic_DNA"/>
</dbReference>
<dbReference type="STRING" id="1192034.CAP_6922"/>
<comment type="caution">
    <text evidence="2">The sequence shown here is derived from an EMBL/GenBank/DDBJ whole genome shotgun (WGS) entry which is preliminary data.</text>
</comment>
<evidence type="ECO:0000313" key="2">
    <source>
        <dbReference type="EMBL" id="EYF07900.1"/>
    </source>
</evidence>
<gene>
    <name evidence="2" type="ORF">CAP_6922</name>
</gene>
<organism evidence="2 3">
    <name type="scientific">Chondromyces apiculatus DSM 436</name>
    <dbReference type="NCBI Taxonomy" id="1192034"/>
    <lineage>
        <taxon>Bacteria</taxon>
        <taxon>Pseudomonadati</taxon>
        <taxon>Myxococcota</taxon>
        <taxon>Polyangia</taxon>
        <taxon>Polyangiales</taxon>
        <taxon>Polyangiaceae</taxon>
        <taxon>Chondromyces</taxon>
    </lineage>
</organism>
<dbReference type="AlphaFoldDB" id="A0A017TGF5"/>
<keyword evidence="3" id="KW-1185">Reference proteome</keyword>
<sequence>MLLASGAVVLMALAGRSTPRASERPPTPALPTAALPVGAPSPLPSGATPDRIPTPDPEMDPSCSFADRGFGAYGTYQPLPLGKVLVPPPGAIPPGTGYNLLVHFHGAEPVRREVAPLDLGLVIAVVDAGIRSSDYARALRATSWKTLLGTIDHAVAESTGIPDLHPRRIAVSSWSAGSGAIPTILTADRSPDALVLLDSLYAGYAPGQHALVPGQLAPYLSLAQAATRGGPLLFLTHTTVPTVGYASTEETATFLLRQLGASAVLVTPNDGDPLRLVRMYDGGSLYMRGYAGATREDHCAQLRLLPSILTEHVLPAFEQGT</sequence>
<evidence type="ECO:0008006" key="4">
    <source>
        <dbReference type="Google" id="ProtNLM"/>
    </source>
</evidence>
<dbReference type="Proteomes" id="UP000019678">
    <property type="component" value="Unassembled WGS sequence"/>
</dbReference>
<evidence type="ECO:0000256" key="1">
    <source>
        <dbReference type="SAM" id="MobiDB-lite"/>
    </source>
</evidence>
<accession>A0A017TGF5</accession>